<feature type="region of interest" description="Disordered" evidence="1">
    <location>
        <begin position="78"/>
        <end position="104"/>
    </location>
</feature>
<accession>A0ABQ8TGV5</accession>
<proteinExistence type="predicted"/>
<gene>
    <name evidence="2" type="ORF">ANN_12188</name>
</gene>
<dbReference type="Proteomes" id="UP001148838">
    <property type="component" value="Unassembled WGS sequence"/>
</dbReference>
<evidence type="ECO:0000313" key="2">
    <source>
        <dbReference type="EMBL" id="KAJ4445508.1"/>
    </source>
</evidence>
<organism evidence="2 3">
    <name type="scientific">Periplaneta americana</name>
    <name type="common">American cockroach</name>
    <name type="synonym">Blatta americana</name>
    <dbReference type="NCBI Taxonomy" id="6978"/>
    <lineage>
        <taxon>Eukaryota</taxon>
        <taxon>Metazoa</taxon>
        <taxon>Ecdysozoa</taxon>
        <taxon>Arthropoda</taxon>
        <taxon>Hexapoda</taxon>
        <taxon>Insecta</taxon>
        <taxon>Pterygota</taxon>
        <taxon>Neoptera</taxon>
        <taxon>Polyneoptera</taxon>
        <taxon>Dictyoptera</taxon>
        <taxon>Blattodea</taxon>
        <taxon>Blattoidea</taxon>
        <taxon>Blattidae</taxon>
        <taxon>Blattinae</taxon>
        <taxon>Periplaneta</taxon>
    </lineage>
</organism>
<evidence type="ECO:0000313" key="3">
    <source>
        <dbReference type="Proteomes" id="UP001148838"/>
    </source>
</evidence>
<sequence>MLVRHFNSWKARETGNRHSLSSTQHATWCNNTGNYVRGVHLSPEGRIVDTAGSMKAISKARNTLEEFSLARNVLRENSKIDNMDSNGRPHTGRDSRSRQKPRTSFSLESDCLRVAISSFPLEITEILNNIQVQGYRYPGEWRKFLHNAELHALYSSPDIIRNIKSRLLRWAGHVARMGESRNAYRVLVGRPEGKKTFGEAET</sequence>
<dbReference type="EMBL" id="JAJSOF020000009">
    <property type="protein sequence ID" value="KAJ4445508.1"/>
    <property type="molecule type" value="Genomic_DNA"/>
</dbReference>
<reference evidence="2 3" key="1">
    <citation type="journal article" date="2022" name="Allergy">
        <title>Genome assembly and annotation of Periplaneta americana reveal a comprehensive cockroach allergen profile.</title>
        <authorList>
            <person name="Wang L."/>
            <person name="Xiong Q."/>
            <person name="Saelim N."/>
            <person name="Wang L."/>
            <person name="Nong W."/>
            <person name="Wan A.T."/>
            <person name="Shi M."/>
            <person name="Liu X."/>
            <person name="Cao Q."/>
            <person name="Hui J.H.L."/>
            <person name="Sookrung N."/>
            <person name="Leung T.F."/>
            <person name="Tungtrongchitr A."/>
            <person name="Tsui S.K.W."/>
        </authorList>
    </citation>
    <scope>NUCLEOTIDE SEQUENCE [LARGE SCALE GENOMIC DNA]</scope>
    <source>
        <strain evidence="2">PWHHKU_190912</strain>
    </source>
</reference>
<name>A0ABQ8TGV5_PERAM</name>
<protein>
    <submittedName>
        <fullName evidence="2">Uncharacterized protein</fullName>
    </submittedName>
</protein>
<comment type="caution">
    <text evidence="2">The sequence shown here is derived from an EMBL/GenBank/DDBJ whole genome shotgun (WGS) entry which is preliminary data.</text>
</comment>
<keyword evidence="3" id="KW-1185">Reference proteome</keyword>
<evidence type="ECO:0000256" key="1">
    <source>
        <dbReference type="SAM" id="MobiDB-lite"/>
    </source>
</evidence>